<organism evidence="2 3">
    <name type="scientific">Spraguea lophii (strain 42_110)</name>
    <name type="common">Microsporidian parasite</name>
    <dbReference type="NCBI Taxonomy" id="1358809"/>
    <lineage>
        <taxon>Eukaryota</taxon>
        <taxon>Fungi</taxon>
        <taxon>Fungi incertae sedis</taxon>
        <taxon>Microsporidia</taxon>
        <taxon>Spragueidae</taxon>
        <taxon>Spraguea</taxon>
    </lineage>
</organism>
<feature type="transmembrane region" description="Helical" evidence="1">
    <location>
        <begin position="129"/>
        <end position="153"/>
    </location>
</feature>
<reference evidence="3" key="1">
    <citation type="journal article" date="2013" name="PLoS Genet.">
        <title>The genome of Spraguea lophii and the basis of host-microsporidian interactions.</title>
        <authorList>
            <person name="Campbell S.E."/>
            <person name="Williams T.A."/>
            <person name="Yousuf A."/>
            <person name="Soanes D.M."/>
            <person name="Paszkiewicz K.H."/>
            <person name="Williams B.A.P."/>
        </authorList>
    </citation>
    <scope>NUCLEOTIDE SEQUENCE [LARGE SCALE GENOMIC DNA]</scope>
    <source>
        <strain evidence="3">42_110</strain>
    </source>
</reference>
<gene>
    <name evidence="2" type="ORF">SLOPH_922</name>
</gene>
<feature type="transmembrane region" description="Helical" evidence="1">
    <location>
        <begin position="98"/>
        <end position="117"/>
    </location>
</feature>
<name>S7W866_SPRLO</name>
<comment type="caution">
    <text evidence="2">The sequence shown here is derived from an EMBL/GenBank/DDBJ whole genome shotgun (WGS) entry which is preliminary data.</text>
</comment>
<dbReference type="VEuPathDB" id="MicrosporidiaDB:SLOPH_922"/>
<sequence length="206" mass="24396">MKKVPKSNFSRCFFNILTFCPVDMLNFKSSWFNLYLLTTCFALYEAGNISLVASKNEVFKGIHIWPFIVKMASWYILCPLQGYLYAFVMWKTSHKKPIAYSAVVLCPNFYMLMFQITPAIVVDYTKRSLFVMVTTIFSMLYFIYIVNCLFFNFTRHAKISITRSILLILVIILIEGSWIVASEIIIYRAFDIDYKEFYDFLLFWKR</sequence>
<accession>S7W866</accession>
<evidence type="ECO:0000313" key="2">
    <source>
        <dbReference type="EMBL" id="EPR79031.1"/>
    </source>
</evidence>
<dbReference type="Proteomes" id="UP000014978">
    <property type="component" value="Unassembled WGS sequence"/>
</dbReference>
<keyword evidence="3" id="KW-1185">Reference proteome</keyword>
<protein>
    <submittedName>
        <fullName evidence="2">Uncharacterized protein</fullName>
    </submittedName>
</protein>
<dbReference type="AlphaFoldDB" id="S7W866"/>
<dbReference type="HOGENOM" id="CLU_1332703_0_0_1"/>
<keyword evidence="1" id="KW-1133">Transmembrane helix</keyword>
<dbReference type="EMBL" id="ATCN01000434">
    <property type="protein sequence ID" value="EPR79031.1"/>
    <property type="molecule type" value="Genomic_DNA"/>
</dbReference>
<proteinExistence type="predicted"/>
<dbReference type="InParanoid" id="S7W866"/>
<keyword evidence="1" id="KW-0812">Transmembrane</keyword>
<feature type="transmembrane region" description="Helical" evidence="1">
    <location>
        <begin position="34"/>
        <end position="52"/>
    </location>
</feature>
<keyword evidence="1" id="KW-0472">Membrane</keyword>
<evidence type="ECO:0000256" key="1">
    <source>
        <dbReference type="SAM" id="Phobius"/>
    </source>
</evidence>
<evidence type="ECO:0000313" key="3">
    <source>
        <dbReference type="Proteomes" id="UP000014978"/>
    </source>
</evidence>
<feature type="transmembrane region" description="Helical" evidence="1">
    <location>
        <begin position="165"/>
        <end position="190"/>
    </location>
</feature>
<feature type="transmembrane region" description="Helical" evidence="1">
    <location>
        <begin position="64"/>
        <end position="86"/>
    </location>
</feature>